<proteinExistence type="predicted"/>
<accession>A0A0C9ZJ63</accession>
<gene>
    <name evidence="1" type="ORF">PISMIDRAFT_680073</name>
</gene>
<reference evidence="2" key="2">
    <citation type="submission" date="2015-01" db="EMBL/GenBank/DDBJ databases">
        <title>Evolutionary Origins and Diversification of the Mycorrhizal Mutualists.</title>
        <authorList>
            <consortium name="DOE Joint Genome Institute"/>
            <consortium name="Mycorrhizal Genomics Consortium"/>
            <person name="Kohler A."/>
            <person name="Kuo A."/>
            <person name="Nagy L.G."/>
            <person name="Floudas D."/>
            <person name="Copeland A."/>
            <person name="Barry K.W."/>
            <person name="Cichocki N."/>
            <person name="Veneault-Fourrey C."/>
            <person name="LaButti K."/>
            <person name="Lindquist E.A."/>
            <person name="Lipzen A."/>
            <person name="Lundell T."/>
            <person name="Morin E."/>
            <person name="Murat C."/>
            <person name="Riley R."/>
            <person name="Ohm R."/>
            <person name="Sun H."/>
            <person name="Tunlid A."/>
            <person name="Henrissat B."/>
            <person name="Grigoriev I.V."/>
            <person name="Hibbett D.S."/>
            <person name="Martin F."/>
        </authorList>
    </citation>
    <scope>NUCLEOTIDE SEQUENCE [LARGE SCALE GENOMIC DNA]</scope>
    <source>
        <strain evidence="2">441</strain>
    </source>
</reference>
<dbReference type="HOGENOM" id="CLU_2672020_0_0_1"/>
<dbReference type="AlphaFoldDB" id="A0A0C9ZJ63"/>
<protein>
    <submittedName>
        <fullName evidence="1">Uncharacterized protein</fullName>
    </submittedName>
</protein>
<sequence>MSQATALQVASMDGDSAPIFSTIVSLWTFDSFLPSYTLLRWLVSGCPRRQSVYYRRASDLLVSESTPPTMAHPRS</sequence>
<evidence type="ECO:0000313" key="2">
    <source>
        <dbReference type="Proteomes" id="UP000054018"/>
    </source>
</evidence>
<dbReference type="Proteomes" id="UP000054018">
    <property type="component" value="Unassembled WGS sequence"/>
</dbReference>
<keyword evidence="2" id="KW-1185">Reference proteome</keyword>
<dbReference type="EMBL" id="KN833738">
    <property type="protein sequence ID" value="KIK22502.1"/>
    <property type="molecule type" value="Genomic_DNA"/>
</dbReference>
<organism evidence="1 2">
    <name type="scientific">Pisolithus microcarpus 441</name>
    <dbReference type="NCBI Taxonomy" id="765257"/>
    <lineage>
        <taxon>Eukaryota</taxon>
        <taxon>Fungi</taxon>
        <taxon>Dikarya</taxon>
        <taxon>Basidiomycota</taxon>
        <taxon>Agaricomycotina</taxon>
        <taxon>Agaricomycetes</taxon>
        <taxon>Agaricomycetidae</taxon>
        <taxon>Boletales</taxon>
        <taxon>Sclerodermatineae</taxon>
        <taxon>Pisolithaceae</taxon>
        <taxon>Pisolithus</taxon>
    </lineage>
</organism>
<reference evidence="1 2" key="1">
    <citation type="submission" date="2014-04" db="EMBL/GenBank/DDBJ databases">
        <authorList>
            <consortium name="DOE Joint Genome Institute"/>
            <person name="Kuo A."/>
            <person name="Kohler A."/>
            <person name="Costa M.D."/>
            <person name="Nagy L.G."/>
            <person name="Floudas D."/>
            <person name="Copeland A."/>
            <person name="Barry K.W."/>
            <person name="Cichocki N."/>
            <person name="Veneault-Fourrey C."/>
            <person name="LaButti K."/>
            <person name="Lindquist E.A."/>
            <person name="Lipzen A."/>
            <person name="Lundell T."/>
            <person name="Morin E."/>
            <person name="Murat C."/>
            <person name="Sun H."/>
            <person name="Tunlid A."/>
            <person name="Henrissat B."/>
            <person name="Grigoriev I.V."/>
            <person name="Hibbett D.S."/>
            <person name="Martin F."/>
            <person name="Nordberg H.P."/>
            <person name="Cantor M.N."/>
            <person name="Hua S.X."/>
        </authorList>
    </citation>
    <scope>NUCLEOTIDE SEQUENCE [LARGE SCALE GENOMIC DNA]</scope>
    <source>
        <strain evidence="1 2">441</strain>
    </source>
</reference>
<name>A0A0C9ZJ63_9AGAM</name>
<evidence type="ECO:0000313" key="1">
    <source>
        <dbReference type="EMBL" id="KIK22502.1"/>
    </source>
</evidence>